<gene>
    <name evidence="3" type="ORF">B0H17DRAFT_1018834</name>
</gene>
<dbReference type="EMBL" id="JARKIE010000206">
    <property type="protein sequence ID" value="KAJ7667090.1"/>
    <property type="molecule type" value="Genomic_DNA"/>
</dbReference>
<dbReference type="InterPro" id="IPR046520">
    <property type="entry name" value="DUF6697"/>
</dbReference>
<evidence type="ECO:0000256" key="1">
    <source>
        <dbReference type="SAM" id="MobiDB-lite"/>
    </source>
</evidence>
<sequence>MAEEYGGSAQMTYPKIAKAIWKKTRMRYFMYLNLLYNPICPEIPGAPGLLFDATCLGDESDDSDDEGAAKRGGEETKEKESRDDSDDSDGEGAAKQGGEETKKKKSGEDSDDSELEDDGSSILFSRLDRSTWQYQGQYVTAPAAPLTIEEWKQQSPQVRKTWAKQLSIKSWGRPIRADIVLRRQLGRQPTKAEKNAALDTDNKFKTVTPEEISAAFDRGEVIIVVSTLQCVGYNTD</sequence>
<dbReference type="Pfam" id="PF20411">
    <property type="entry name" value="DUF6697"/>
    <property type="match status" value="2"/>
</dbReference>
<keyword evidence="4" id="KW-1185">Reference proteome</keyword>
<feature type="domain" description="DUF6697" evidence="2">
    <location>
        <begin position="115"/>
        <end position="236"/>
    </location>
</feature>
<organism evidence="3 4">
    <name type="scientific">Mycena rosella</name>
    <name type="common">Pink bonnet</name>
    <name type="synonym">Agaricus rosellus</name>
    <dbReference type="NCBI Taxonomy" id="1033263"/>
    <lineage>
        <taxon>Eukaryota</taxon>
        <taxon>Fungi</taxon>
        <taxon>Dikarya</taxon>
        <taxon>Basidiomycota</taxon>
        <taxon>Agaricomycotina</taxon>
        <taxon>Agaricomycetes</taxon>
        <taxon>Agaricomycetidae</taxon>
        <taxon>Agaricales</taxon>
        <taxon>Marasmiineae</taxon>
        <taxon>Mycenaceae</taxon>
        <taxon>Mycena</taxon>
    </lineage>
</organism>
<accession>A0AAD7G505</accession>
<feature type="compositionally biased region" description="Acidic residues" evidence="1">
    <location>
        <begin position="109"/>
        <end position="118"/>
    </location>
</feature>
<evidence type="ECO:0000259" key="2">
    <source>
        <dbReference type="Pfam" id="PF20411"/>
    </source>
</evidence>
<proteinExistence type="predicted"/>
<evidence type="ECO:0000313" key="3">
    <source>
        <dbReference type="EMBL" id="KAJ7667090.1"/>
    </source>
</evidence>
<name>A0AAD7G505_MYCRO</name>
<comment type="caution">
    <text evidence="3">The sequence shown here is derived from an EMBL/GenBank/DDBJ whole genome shotgun (WGS) entry which is preliminary data.</text>
</comment>
<dbReference type="Proteomes" id="UP001221757">
    <property type="component" value="Unassembled WGS sequence"/>
</dbReference>
<evidence type="ECO:0000313" key="4">
    <source>
        <dbReference type="Proteomes" id="UP001221757"/>
    </source>
</evidence>
<feature type="region of interest" description="Disordered" evidence="1">
    <location>
        <begin position="57"/>
        <end position="118"/>
    </location>
</feature>
<feature type="non-terminal residue" evidence="3">
    <location>
        <position position="1"/>
    </location>
</feature>
<dbReference type="AlphaFoldDB" id="A0AAD7G505"/>
<feature type="domain" description="DUF6697" evidence="2">
    <location>
        <begin position="2"/>
        <end position="60"/>
    </location>
</feature>
<protein>
    <recommendedName>
        <fullName evidence="2">DUF6697 domain-containing protein</fullName>
    </recommendedName>
</protein>
<feature type="compositionally biased region" description="Basic and acidic residues" evidence="1">
    <location>
        <begin position="67"/>
        <end position="82"/>
    </location>
</feature>
<feature type="compositionally biased region" description="Basic and acidic residues" evidence="1">
    <location>
        <begin position="97"/>
        <end position="108"/>
    </location>
</feature>
<reference evidence="3" key="1">
    <citation type="submission" date="2023-03" db="EMBL/GenBank/DDBJ databases">
        <title>Massive genome expansion in bonnet fungi (Mycena s.s.) driven by repeated elements and novel gene families across ecological guilds.</title>
        <authorList>
            <consortium name="Lawrence Berkeley National Laboratory"/>
            <person name="Harder C.B."/>
            <person name="Miyauchi S."/>
            <person name="Viragh M."/>
            <person name="Kuo A."/>
            <person name="Thoen E."/>
            <person name="Andreopoulos B."/>
            <person name="Lu D."/>
            <person name="Skrede I."/>
            <person name="Drula E."/>
            <person name="Henrissat B."/>
            <person name="Morin E."/>
            <person name="Kohler A."/>
            <person name="Barry K."/>
            <person name="LaButti K."/>
            <person name="Morin E."/>
            <person name="Salamov A."/>
            <person name="Lipzen A."/>
            <person name="Mereny Z."/>
            <person name="Hegedus B."/>
            <person name="Baldrian P."/>
            <person name="Stursova M."/>
            <person name="Weitz H."/>
            <person name="Taylor A."/>
            <person name="Grigoriev I.V."/>
            <person name="Nagy L.G."/>
            <person name="Martin F."/>
            <person name="Kauserud H."/>
        </authorList>
    </citation>
    <scope>NUCLEOTIDE SEQUENCE</scope>
    <source>
        <strain evidence="3">CBHHK067</strain>
    </source>
</reference>